<reference evidence="3" key="1">
    <citation type="journal article" date="2020" name="Nat. Commun.">
        <title>Large-scale genome sequencing of mycorrhizal fungi provides insights into the early evolution of symbiotic traits.</title>
        <authorList>
            <person name="Miyauchi S."/>
            <person name="Kiss E."/>
            <person name="Kuo A."/>
            <person name="Drula E."/>
            <person name="Kohler A."/>
            <person name="Sanchez-Garcia M."/>
            <person name="Morin E."/>
            <person name="Andreopoulos B."/>
            <person name="Barry K.W."/>
            <person name="Bonito G."/>
            <person name="Buee M."/>
            <person name="Carver A."/>
            <person name="Chen C."/>
            <person name="Cichocki N."/>
            <person name="Clum A."/>
            <person name="Culley D."/>
            <person name="Crous P.W."/>
            <person name="Fauchery L."/>
            <person name="Girlanda M."/>
            <person name="Hayes R.D."/>
            <person name="Keri Z."/>
            <person name="LaButti K."/>
            <person name="Lipzen A."/>
            <person name="Lombard V."/>
            <person name="Magnuson J."/>
            <person name="Maillard F."/>
            <person name="Murat C."/>
            <person name="Nolan M."/>
            <person name="Ohm R.A."/>
            <person name="Pangilinan J."/>
            <person name="Pereira M.F."/>
            <person name="Perotto S."/>
            <person name="Peter M."/>
            <person name="Pfister S."/>
            <person name="Riley R."/>
            <person name="Sitrit Y."/>
            <person name="Stielow J.B."/>
            <person name="Szollosi G."/>
            <person name="Zifcakova L."/>
            <person name="Stursova M."/>
            <person name="Spatafora J.W."/>
            <person name="Tedersoo L."/>
            <person name="Vaario L.M."/>
            <person name="Yamada A."/>
            <person name="Yan M."/>
            <person name="Wang P."/>
            <person name="Xu J."/>
            <person name="Bruns T."/>
            <person name="Baldrian P."/>
            <person name="Vilgalys R."/>
            <person name="Dunand C."/>
            <person name="Henrissat B."/>
            <person name="Grigoriev I.V."/>
            <person name="Hibbett D."/>
            <person name="Nagy L.G."/>
            <person name="Martin F.M."/>
        </authorList>
    </citation>
    <scope>NUCLEOTIDE SEQUENCE</scope>
    <source>
        <strain evidence="3">UP504</strain>
    </source>
</reference>
<feature type="signal peptide" evidence="2">
    <location>
        <begin position="1"/>
        <end position="17"/>
    </location>
</feature>
<dbReference type="InterPro" id="IPR011333">
    <property type="entry name" value="SKP1/BTB/POZ_sf"/>
</dbReference>
<keyword evidence="2" id="KW-0732">Signal</keyword>
<gene>
    <name evidence="3" type="ORF">BS47DRAFT_1000945</name>
</gene>
<dbReference type="Gene3D" id="3.30.710.10">
    <property type="entry name" value="Potassium Channel Kv1.1, Chain A"/>
    <property type="match status" value="1"/>
</dbReference>
<comment type="caution">
    <text evidence="3">The sequence shown here is derived from an EMBL/GenBank/DDBJ whole genome shotgun (WGS) entry which is preliminary data.</text>
</comment>
<keyword evidence="4" id="KW-1185">Reference proteome</keyword>
<proteinExistence type="predicted"/>
<organism evidence="3 4">
    <name type="scientific">Hydnum rufescens UP504</name>
    <dbReference type="NCBI Taxonomy" id="1448309"/>
    <lineage>
        <taxon>Eukaryota</taxon>
        <taxon>Fungi</taxon>
        <taxon>Dikarya</taxon>
        <taxon>Basidiomycota</taxon>
        <taxon>Agaricomycotina</taxon>
        <taxon>Agaricomycetes</taxon>
        <taxon>Cantharellales</taxon>
        <taxon>Hydnaceae</taxon>
        <taxon>Hydnum</taxon>
    </lineage>
</organism>
<protein>
    <recommendedName>
        <fullName evidence="5">BTB domain-containing protein</fullName>
    </recommendedName>
</protein>
<sequence length="370" mass="40201">MACLVLYIAALVGESATSSPSFAIKFTRFLTVMGSSVEHFISHILPPRPSAPIPPSVAQSHSSPIKSKGTVKRLRSESISSSTRDALGHVKKRPRAATSAPVPPPGSPDLKQKERATDLPSPTGVLFEPMTPGPSPRNVIFSSSAVWSDTSTPSRRSNASRIIFTPKASSDLVFRSNDGVHRDFYVDSQIVFDASPVLRFRASQLGTHPTGLVRAVNVVQIDEPAELIEAMLRLIYPHVRKPQITTSEELDHLLALCKRYQIAHGIHFLCARYLQSLARTEPLRAYGLACKHSLPAEVKHTSRETLRIDLSKADVSRDLAECHPAQIKALVHLHSRRAAAALAIISDASIEGLTCPGNTVKMAWLSGGLK</sequence>
<evidence type="ECO:0000313" key="3">
    <source>
        <dbReference type="EMBL" id="KAF9519844.1"/>
    </source>
</evidence>
<name>A0A9P6B8R0_9AGAM</name>
<dbReference type="AlphaFoldDB" id="A0A9P6B8R0"/>
<dbReference type="EMBL" id="MU128915">
    <property type="protein sequence ID" value="KAF9519844.1"/>
    <property type="molecule type" value="Genomic_DNA"/>
</dbReference>
<dbReference type="OrthoDB" id="3357985at2759"/>
<evidence type="ECO:0008006" key="5">
    <source>
        <dbReference type="Google" id="ProtNLM"/>
    </source>
</evidence>
<accession>A0A9P6B8R0</accession>
<dbReference type="Proteomes" id="UP000886523">
    <property type="component" value="Unassembled WGS sequence"/>
</dbReference>
<evidence type="ECO:0000256" key="1">
    <source>
        <dbReference type="SAM" id="MobiDB-lite"/>
    </source>
</evidence>
<evidence type="ECO:0000256" key="2">
    <source>
        <dbReference type="SAM" id="SignalP"/>
    </source>
</evidence>
<feature type="region of interest" description="Disordered" evidence="1">
    <location>
        <begin position="51"/>
        <end position="133"/>
    </location>
</feature>
<feature type="chain" id="PRO_5040347364" description="BTB domain-containing protein" evidence="2">
    <location>
        <begin position="18"/>
        <end position="370"/>
    </location>
</feature>
<evidence type="ECO:0000313" key="4">
    <source>
        <dbReference type="Proteomes" id="UP000886523"/>
    </source>
</evidence>